<dbReference type="EMBL" id="FOGI01000002">
    <property type="protein sequence ID" value="SER28118.1"/>
    <property type="molecule type" value="Genomic_DNA"/>
</dbReference>
<feature type="domain" description="N-acetyltransferase" evidence="1">
    <location>
        <begin position="18"/>
        <end position="141"/>
    </location>
</feature>
<accession>A0A1H9MWS7</accession>
<dbReference type="InterPro" id="IPR016181">
    <property type="entry name" value="Acyl_CoA_acyltransferase"/>
</dbReference>
<dbReference type="AlphaFoldDB" id="A0A1H9MWS7"/>
<reference evidence="3" key="1">
    <citation type="submission" date="2016-10" db="EMBL/GenBank/DDBJ databases">
        <authorList>
            <person name="Varghese N."/>
            <person name="Submissions S."/>
        </authorList>
    </citation>
    <scope>NUCLEOTIDE SEQUENCE [LARGE SCALE GENOMIC DNA]</scope>
    <source>
        <strain evidence="3">DSM 44260</strain>
    </source>
</reference>
<gene>
    <name evidence="2" type="ORF">SAMN04487818_102382</name>
</gene>
<dbReference type="Gene3D" id="3.40.630.30">
    <property type="match status" value="1"/>
</dbReference>
<evidence type="ECO:0000313" key="3">
    <source>
        <dbReference type="Proteomes" id="UP000199051"/>
    </source>
</evidence>
<dbReference type="GO" id="GO:0016747">
    <property type="term" value="F:acyltransferase activity, transferring groups other than amino-acyl groups"/>
    <property type="evidence" value="ECO:0007669"/>
    <property type="project" value="InterPro"/>
</dbReference>
<sequence>MTITPDVRSGLTLSGAVGLTPWRAADVDDAFAVYGAAAVTSWPCPQVDRVADLAAMRALVEQWGREGLGAPHGRWAVRRLDDGGVVGGATLLPLPPGDEDTGMTWQLRPDADAQLAEETAFLVASQGFAHGLDEVFALVRPGADTTAIRRNGMYWVGETSKYFGLDLQVYRLRVADLDRVAPEGHHPPS</sequence>
<dbReference type="InterPro" id="IPR000182">
    <property type="entry name" value="GNAT_dom"/>
</dbReference>
<name>A0A1H9MWS7_9PSEU</name>
<evidence type="ECO:0000313" key="2">
    <source>
        <dbReference type="EMBL" id="SER28118.1"/>
    </source>
</evidence>
<protein>
    <recommendedName>
        <fullName evidence="1">N-acetyltransferase domain-containing protein</fullName>
    </recommendedName>
</protein>
<keyword evidence="3" id="KW-1185">Reference proteome</keyword>
<dbReference type="STRING" id="155974.SAMN04487818_102382"/>
<organism evidence="2 3">
    <name type="scientific">Actinokineospora terrae</name>
    <dbReference type="NCBI Taxonomy" id="155974"/>
    <lineage>
        <taxon>Bacteria</taxon>
        <taxon>Bacillati</taxon>
        <taxon>Actinomycetota</taxon>
        <taxon>Actinomycetes</taxon>
        <taxon>Pseudonocardiales</taxon>
        <taxon>Pseudonocardiaceae</taxon>
        <taxon>Actinokineospora</taxon>
    </lineage>
</organism>
<dbReference type="Pfam" id="PF13302">
    <property type="entry name" value="Acetyltransf_3"/>
    <property type="match status" value="1"/>
</dbReference>
<proteinExistence type="predicted"/>
<dbReference type="SUPFAM" id="SSF55729">
    <property type="entry name" value="Acyl-CoA N-acyltransferases (Nat)"/>
    <property type="match status" value="1"/>
</dbReference>
<evidence type="ECO:0000259" key="1">
    <source>
        <dbReference type="Pfam" id="PF13302"/>
    </source>
</evidence>
<dbReference type="RefSeq" id="WP_245782216.1">
    <property type="nucleotide sequence ID" value="NZ_FOGI01000002.1"/>
</dbReference>
<dbReference type="Proteomes" id="UP000199051">
    <property type="component" value="Unassembled WGS sequence"/>
</dbReference>